<evidence type="ECO:0000313" key="2">
    <source>
        <dbReference type="EMBL" id="NDV38954.1"/>
    </source>
</evidence>
<feature type="compositionally biased region" description="Basic and acidic residues" evidence="1">
    <location>
        <begin position="36"/>
        <end position="58"/>
    </location>
</feature>
<protein>
    <submittedName>
        <fullName evidence="2">Uncharacterized protein</fullName>
    </submittedName>
</protein>
<organism evidence="2">
    <name type="scientific">Arcella intermedia</name>
    <dbReference type="NCBI Taxonomy" id="1963864"/>
    <lineage>
        <taxon>Eukaryota</taxon>
        <taxon>Amoebozoa</taxon>
        <taxon>Tubulinea</taxon>
        <taxon>Elardia</taxon>
        <taxon>Arcellinida</taxon>
        <taxon>Sphaerothecina</taxon>
        <taxon>Arcellidae</taxon>
        <taxon>Arcella</taxon>
    </lineage>
</organism>
<dbReference type="AlphaFoldDB" id="A0A6B2LPJ7"/>
<dbReference type="EMBL" id="GIBP01009985">
    <property type="protein sequence ID" value="NDV38954.1"/>
    <property type="molecule type" value="Transcribed_RNA"/>
</dbReference>
<proteinExistence type="predicted"/>
<reference evidence="2" key="1">
    <citation type="journal article" date="2020" name="J. Eukaryot. Microbiol.">
        <title>De novo Sequencing, Assembly and Annotation of the Transcriptome for the Free-Living Testate Amoeba Arcella intermedia.</title>
        <authorList>
            <person name="Ribeiro G.M."/>
            <person name="Porfirio-Sousa A.L."/>
            <person name="Maurer-Alcala X.X."/>
            <person name="Katz L.A."/>
            <person name="Lahr D.J.G."/>
        </authorList>
    </citation>
    <scope>NUCLEOTIDE SEQUENCE</scope>
</reference>
<evidence type="ECO:0000256" key="1">
    <source>
        <dbReference type="SAM" id="MobiDB-lite"/>
    </source>
</evidence>
<accession>A0A6B2LPJ7</accession>
<feature type="region of interest" description="Disordered" evidence="1">
    <location>
        <begin position="1"/>
        <end position="73"/>
    </location>
</feature>
<name>A0A6B2LPJ7_9EUKA</name>
<sequence length="112" mass="13087">MLNIKEETENMKKQKEEVGKIKKRKKKDVNEGSEEGELKITNETLNLEKKESREKPDSIQDYTQPSNGKKDLRTESKKHLSFLSEMVCFLNIPSLNSFSVTFKRYSPKERCS</sequence>
<feature type="compositionally biased region" description="Basic and acidic residues" evidence="1">
    <location>
        <begin position="1"/>
        <end position="20"/>
    </location>
</feature>